<protein>
    <submittedName>
        <fullName evidence="1">Uncharacterized protein</fullName>
    </submittedName>
</protein>
<organism evidence="1 2">
    <name type="scientific">Larimichthys crocea</name>
    <name type="common">Large yellow croaker</name>
    <name type="synonym">Pseudosciaena crocea</name>
    <dbReference type="NCBI Taxonomy" id="215358"/>
    <lineage>
        <taxon>Eukaryota</taxon>
        <taxon>Metazoa</taxon>
        <taxon>Chordata</taxon>
        <taxon>Craniata</taxon>
        <taxon>Vertebrata</taxon>
        <taxon>Euteleostomi</taxon>
        <taxon>Actinopterygii</taxon>
        <taxon>Neopterygii</taxon>
        <taxon>Teleostei</taxon>
        <taxon>Neoteleostei</taxon>
        <taxon>Acanthomorphata</taxon>
        <taxon>Eupercaria</taxon>
        <taxon>Sciaenidae</taxon>
        <taxon>Larimichthys</taxon>
    </lineage>
</organism>
<comment type="caution">
    <text evidence="1">The sequence shown here is derived from an EMBL/GenBank/DDBJ whole genome shotgun (WGS) entry which is preliminary data.</text>
</comment>
<name>A0ACD3RWM0_LARCR</name>
<evidence type="ECO:0000313" key="1">
    <source>
        <dbReference type="EMBL" id="TMS23762.1"/>
    </source>
</evidence>
<gene>
    <name evidence="1" type="ORF">E3U43_009068</name>
</gene>
<sequence>MDIKLSEETWAKKDQPEEKVGQSKYYTAPDKMSVPKQKRVKKKRKGHVKSDEALDPSSISDRTQEKATESQLLRLTTEKIKSKKKEGLIQGNVHKSESGLLSNVLKSSLIPDGTLEKAAEGDATTLQTSADRLRSEVNTLWKRRETEIVVAAIKSSDNLSICLRHKDFLSLRPHNLLDGETIDFFIHTILKKMGSKRLYLLDHLVMGVILFGKTQQVLRQSLKNVNFDHYDGIVGCVNVHRSHWKFVMARKTIETFPAIPEEFNINPSRKDIAQQRRQMDEDILLASV</sequence>
<evidence type="ECO:0000313" key="2">
    <source>
        <dbReference type="Proteomes" id="UP000793456"/>
    </source>
</evidence>
<dbReference type="EMBL" id="CM011674">
    <property type="protein sequence ID" value="TMS23762.1"/>
    <property type="molecule type" value="Genomic_DNA"/>
</dbReference>
<accession>A0ACD3RWM0</accession>
<proteinExistence type="predicted"/>
<keyword evidence="2" id="KW-1185">Reference proteome</keyword>
<dbReference type="Proteomes" id="UP000793456">
    <property type="component" value="Chromosome I"/>
</dbReference>
<reference evidence="1" key="1">
    <citation type="submission" date="2018-11" db="EMBL/GenBank/DDBJ databases">
        <title>The sequence and de novo assembly of Larimichthys crocea genome using PacBio and Hi-C technologies.</title>
        <authorList>
            <person name="Xu P."/>
            <person name="Chen B."/>
            <person name="Zhou Z."/>
            <person name="Ke Q."/>
            <person name="Wu Y."/>
            <person name="Bai H."/>
            <person name="Pu F."/>
        </authorList>
    </citation>
    <scope>NUCLEOTIDE SEQUENCE</scope>
    <source>
        <tissue evidence="1">Muscle</tissue>
    </source>
</reference>